<evidence type="ECO:0000256" key="1">
    <source>
        <dbReference type="PIRSR" id="PIRSR000390-1"/>
    </source>
</evidence>
<keyword evidence="4" id="KW-0032">Aminotransferase</keyword>
<dbReference type="PIRSF" id="PIRSF000390">
    <property type="entry name" value="PLP_StrS"/>
    <property type="match status" value="1"/>
</dbReference>
<dbReference type="RefSeq" id="WP_188177951.1">
    <property type="nucleotide sequence ID" value="NZ_JACVVD010000016.1"/>
</dbReference>
<feature type="modified residue" description="N6-(pyridoxal phosphate)lysine" evidence="2">
    <location>
        <position position="198"/>
    </location>
</feature>
<dbReference type="GO" id="GO:0008483">
    <property type="term" value="F:transaminase activity"/>
    <property type="evidence" value="ECO:0007669"/>
    <property type="project" value="UniProtKB-KW"/>
</dbReference>
<name>A0A926KV96_9BACL</name>
<dbReference type="EMBL" id="JACVVD010000016">
    <property type="protein sequence ID" value="MBD0384172.1"/>
    <property type="molecule type" value="Genomic_DNA"/>
</dbReference>
<dbReference type="InterPro" id="IPR000653">
    <property type="entry name" value="DegT/StrS_aminotransferase"/>
</dbReference>
<dbReference type="GO" id="GO:0030170">
    <property type="term" value="F:pyridoxal phosphate binding"/>
    <property type="evidence" value="ECO:0007669"/>
    <property type="project" value="TreeGrafter"/>
</dbReference>
<proteinExistence type="inferred from homology"/>
<dbReference type="Pfam" id="PF01041">
    <property type="entry name" value="DegT_DnrJ_EryC1"/>
    <property type="match status" value="1"/>
</dbReference>
<gene>
    <name evidence="4" type="ORF">ICC18_29415</name>
</gene>
<organism evidence="4 5">
    <name type="scientific">Paenibacillus sedimenti</name>
    <dbReference type="NCBI Taxonomy" id="2770274"/>
    <lineage>
        <taxon>Bacteria</taxon>
        <taxon>Bacillati</taxon>
        <taxon>Bacillota</taxon>
        <taxon>Bacilli</taxon>
        <taxon>Bacillales</taxon>
        <taxon>Paenibacillaceae</taxon>
        <taxon>Paenibacillus</taxon>
    </lineage>
</organism>
<dbReference type="InterPro" id="IPR015422">
    <property type="entry name" value="PyrdxlP-dep_Trfase_small"/>
</dbReference>
<evidence type="ECO:0000256" key="3">
    <source>
        <dbReference type="RuleBase" id="RU004508"/>
    </source>
</evidence>
<feature type="active site" description="Proton acceptor" evidence="1">
    <location>
        <position position="198"/>
    </location>
</feature>
<protein>
    <submittedName>
        <fullName evidence="4">DegT/DnrJ/EryC1/StrS family aminotransferase</fullName>
    </submittedName>
</protein>
<dbReference type="Gene3D" id="3.40.640.10">
    <property type="entry name" value="Type I PLP-dependent aspartate aminotransferase-like (Major domain)"/>
    <property type="match status" value="1"/>
</dbReference>
<accession>A0A926KV96</accession>
<dbReference type="GO" id="GO:0000271">
    <property type="term" value="P:polysaccharide biosynthetic process"/>
    <property type="evidence" value="ECO:0007669"/>
    <property type="project" value="TreeGrafter"/>
</dbReference>
<dbReference type="PANTHER" id="PTHR30244:SF34">
    <property type="entry name" value="DTDP-4-AMINO-4,6-DIDEOXYGALACTOSE TRANSAMINASE"/>
    <property type="match status" value="1"/>
</dbReference>
<dbReference type="AlphaFoldDB" id="A0A926KV96"/>
<dbReference type="Proteomes" id="UP000650466">
    <property type="component" value="Unassembled WGS sequence"/>
</dbReference>
<keyword evidence="5" id="KW-1185">Reference proteome</keyword>
<reference evidence="4" key="1">
    <citation type="submission" date="2020-09" db="EMBL/GenBank/DDBJ databases">
        <title>Draft Genome Sequence of Paenibacillus sp. WST5.</title>
        <authorList>
            <person name="Bao Z."/>
        </authorList>
    </citation>
    <scope>NUCLEOTIDE SEQUENCE</scope>
    <source>
        <strain evidence="4">WST5</strain>
    </source>
</reference>
<dbReference type="CDD" id="cd00616">
    <property type="entry name" value="AHBA_syn"/>
    <property type="match status" value="1"/>
</dbReference>
<evidence type="ECO:0000313" key="5">
    <source>
        <dbReference type="Proteomes" id="UP000650466"/>
    </source>
</evidence>
<dbReference type="InterPro" id="IPR015421">
    <property type="entry name" value="PyrdxlP-dep_Trfase_major"/>
</dbReference>
<comment type="caution">
    <text evidence="4">The sequence shown here is derived from an EMBL/GenBank/DDBJ whole genome shotgun (WGS) entry which is preliminary data.</text>
</comment>
<keyword evidence="4" id="KW-0808">Transferase</keyword>
<evidence type="ECO:0000256" key="2">
    <source>
        <dbReference type="PIRSR" id="PIRSR000390-2"/>
    </source>
</evidence>
<keyword evidence="2 3" id="KW-0663">Pyridoxal phosphate</keyword>
<evidence type="ECO:0000313" key="4">
    <source>
        <dbReference type="EMBL" id="MBD0384172.1"/>
    </source>
</evidence>
<comment type="similarity">
    <text evidence="3">Belongs to the DegT/DnrJ/EryC1 family.</text>
</comment>
<dbReference type="InterPro" id="IPR015424">
    <property type="entry name" value="PyrdxlP-dep_Trfase"/>
</dbReference>
<dbReference type="SUPFAM" id="SSF53383">
    <property type="entry name" value="PLP-dependent transferases"/>
    <property type="match status" value="1"/>
</dbReference>
<dbReference type="PANTHER" id="PTHR30244">
    <property type="entry name" value="TRANSAMINASE"/>
    <property type="match status" value="1"/>
</dbReference>
<sequence>MKKIPVMIPYFSQDEKDALSEVLDSGWVAQGPKVAEFEKAIAAHEGVRHGIATTSCTTALHLAMVVLGIQEGMDVIAPSFTFVATVNTIKMTGAEPVLADICKDTYNIDPDYIYRLIKDKYTPKDGGLYNAKTGNRLWGIVAVHQFGLCADMDRINKIAAEFNLQVLEDAACAVGAKIGGIHQGGFGHVSCLSFHPRKSITTGEGGMILTNDDALADRMRTLRSHGASVSAEQRHSGKGFLLPEFNEVGYNYRMNDIQAAVGLVQTKKLDWLLSERNRRAAIYNRLINDKLPFLITPKVPEDYYHSYQSYVCMLDPEVLGFDDIEKCGAFRNDLLAILEENGISTRQGTHAVHTLGYYRNNYGYTPQDLPVAYVCDRLSITLPLYVQMSDEDQEDVITMIQKVREQLL</sequence>
<dbReference type="Gene3D" id="3.90.1150.10">
    <property type="entry name" value="Aspartate Aminotransferase, domain 1"/>
    <property type="match status" value="1"/>
</dbReference>